<proteinExistence type="predicted"/>
<feature type="region of interest" description="Disordered" evidence="1">
    <location>
        <begin position="106"/>
        <end position="195"/>
    </location>
</feature>
<gene>
    <name evidence="2" type="ORF">M0813_11312</name>
</gene>
<reference evidence="2" key="1">
    <citation type="submission" date="2022-08" db="EMBL/GenBank/DDBJ databases">
        <title>Novel sulfate-reducing endosymbionts in the free-living metamonad Anaeramoeba.</title>
        <authorList>
            <person name="Jerlstrom-Hultqvist J."/>
            <person name="Cepicka I."/>
            <person name="Gallot-Lavallee L."/>
            <person name="Salas-Leiva D."/>
            <person name="Curtis B.A."/>
            <person name="Zahonova K."/>
            <person name="Pipaliya S."/>
            <person name="Dacks J."/>
            <person name="Roger A.J."/>
        </authorList>
    </citation>
    <scope>NUCLEOTIDE SEQUENCE</scope>
    <source>
        <strain evidence="2">Schooner1</strain>
    </source>
</reference>
<dbReference type="EMBL" id="JAOAOG010000004">
    <property type="protein sequence ID" value="KAJ6255436.1"/>
    <property type="molecule type" value="Genomic_DNA"/>
</dbReference>
<comment type="caution">
    <text evidence="2">The sequence shown here is derived from an EMBL/GenBank/DDBJ whole genome shotgun (WGS) entry which is preliminary data.</text>
</comment>
<protein>
    <submittedName>
        <fullName evidence="2">Chascon</fullName>
    </submittedName>
</protein>
<evidence type="ECO:0000313" key="3">
    <source>
        <dbReference type="Proteomes" id="UP001150062"/>
    </source>
</evidence>
<feature type="compositionally biased region" description="Acidic residues" evidence="1">
    <location>
        <begin position="163"/>
        <end position="173"/>
    </location>
</feature>
<sequence length="226" mass="27661">MNELQKTRSEPLPIQPNNTDRITIRSQSDLYFNRFSRPDLIQPQPKKNFPSQRFKSSKFQNYDFTKELTQFISPINEFIEMSLESITENQFQQQSILKELPQFQKNQNTFPNKQEKENEKENKKENEKENENEKEKKEKEKENENEKEKEKEKEKEQEHQEQELEEEGGEEITDYERQEKEQYLAFSPPRRSKCPLWQDNKFRRMLSLDYDYSFEDFENNPLENMY</sequence>
<accession>A0ABQ8ZEZ3</accession>
<evidence type="ECO:0000313" key="2">
    <source>
        <dbReference type="EMBL" id="KAJ6255436.1"/>
    </source>
</evidence>
<feature type="compositionally biased region" description="Basic and acidic residues" evidence="1">
    <location>
        <begin position="113"/>
        <end position="162"/>
    </location>
</feature>
<dbReference type="Proteomes" id="UP001150062">
    <property type="component" value="Unassembled WGS sequence"/>
</dbReference>
<name>A0ABQ8ZEZ3_9EUKA</name>
<keyword evidence="3" id="KW-1185">Reference proteome</keyword>
<organism evidence="2 3">
    <name type="scientific">Anaeramoeba flamelloides</name>
    <dbReference type="NCBI Taxonomy" id="1746091"/>
    <lineage>
        <taxon>Eukaryota</taxon>
        <taxon>Metamonada</taxon>
        <taxon>Anaeramoebidae</taxon>
        <taxon>Anaeramoeba</taxon>
    </lineage>
</organism>
<evidence type="ECO:0000256" key="1">
    <source>
        <dbReference type="SAM" id="MobiDB-lite"/>
    </source>
</evidence>